<gene>
    <name evidence="1" type="ORF">ACFYY5_29065</name>
</gene>
<dbReference type="RefSeq" id="WP_387131893.1">
    <property type="nucleotide sequence ID" value="NZ_JBIATK010000012.1"/>
</dbReference>
<organism evidence="1 2">
    <name type="scientific">Nocardia elegans</name>
    <dbReference type="NCBI Taxonomy" id="300029"/>
    <lineage>
        <taxon>Bacteria</taxon>
        <taxon>Bacillati</taxon>
        <taxon>Actinomycetota</taxon>
        <taxon>Actinomycetes</taxon>
        <taxon>Mycobacteriales</taxon>
        <taxon>Nocardiaceae</taxon>
        <taxon>Nocardia</taxon>
    </lineage>
</organism>
<keyword evidence="2" id="KW-1185">Reference proteome</keyword>
<protein>
    <submittedName>
        <fullName evidence="1">Uncharacterized protein</fullName>
    </submittedName>
</protein>
<dbReference type="Proteomes" id="UP001602089">
    <property type="component" value="Unassembled WGS sequence"/>
</dbReference>
<evidence type="ECO:0000313" key="2">
    <source>
        <dbReference type="Proteomes" id="UP001602089"/>
    </source>
</evidence>
<evidence type="ECO:0000313" key="1">
    <source>
        <dbReference type="EMBL" id="MFF4026907.1"/>
    </source>
</evidence>
<comment type="caution">
    <text evidence="1">The sequence shown here is derived from an EMBL/GenBank/DDBJ whole genome shotgun (WGS) entry which is preliminary data.</text>
</comment>
<proteinExistence type="predicted"/>
<dbReference type="EMBL" id="JBIATK010000012">
    <property type="protein sequence ID" value="MFF4026907.1"/>
    <property type="molecule type" value="Genomic_DNA"/>
</dbReference>
<accession>A0ABW6TNU6</accession>
<sequence length="106" mass="11789">MSEQCWCGRPSHPDLLDGCVGDLFLQAMFGPPTLNTMISNMITAYGDIVVRAVEGDEEAAAYIHANPIPKPSIEQDQTMLKLAGMDVTADDIESLRDWYGRKDWNE</sequence>
<name>A0ABW6TNU6_9NOCA</name>
<reference evidence="1 2" key="1">
    <citation type="submission" date="2024-10" db="EMBL/GenBank/DDBJ databases">
        <title>The Natural Products Discovery Center: Release of the First 8490 Sequenced Strains for Exploring Actinobacteria Biosynthetic Diversity.</title>
        <authorList>
            <person name="Kalkreuter E."/>
            <person name="Kautsar S.A."/>
            <person name="Yang D."/>
            <person name="Bader C.D."/>
            <person name="Teijaro C.N."/>
            <person name="Fluegel L."/>
            <person name="Davis C.M."/>
            <person name="Simpson J.R."/>
            <person name="Lauterbach L."/>
            <person name="Steele A.D."/>
            <person name="Gui C."/>
            <person name="Meng S."/>
            <person name="Li G."/>
            <person name="Viehrig K."/>
            <person name="Ye F."/>
            <person name="Su P."/>
            <person name="Kiefer A.F."/>
            <person name="Nichols A."/>
            <person name="Cepeda A.J."/>
            <person name="Yan W."/>
            <person name="Fan B."/>
            <person name="Jiang Y."/>
            <person name="Adhikari A."/>
            <person name="Zheng C.-J."/>
            <person name="Schuster L."/>
            <person name="Cowan T.M."/>
            <person name="Smanski M.J."/>
            <person name="Chevrette M.G."/>
            <person name="De Carvalho L.P.S."/>
            <person name="Shen B."/>
        </authorList>
    </citation>
    <scope>NUCLEOTIDE SEQUENCE [LARGE SCALE GENOMIC DNA]</scope>
    <source>
        <strain evidence="1 2">NPDC001867</strain>
    </source>
</reference>